<dbReference type="InterPro" id="IPR058062">
    <property type="entry name" value="SCO7613_C"/>
</dbReference>
<keyword evidence="2" id="KW-1133">Transmembrane helix</keyword>
<feature type="transmembrane region" description="Helical" evidence="2">
    <location>
        <begin position="950"/>
        <end position="979"/>
    </location>
</feature>
<accession>A0AA96J8A2</accession>
<feature type="transmembrane region" description="Helical" evidence="2">
    <location>
        <begin position="117"/>
        <end position="140"/>
    </location>
</feature>
<feature type="transmembrane region" description="Helical" evidence="2">
    <location>
        <begin position="1167"/>
        <end position="1186"/>
    </location>
</feature>
<feature type="transmembrane region" description="Helical" evidence="2">
    <location>
        <begin position="680"/>
        <end position="700"/>
    </location>
</feature>
<feature type="transmembrane region" description="Helical" evidence="2">
    <location>
        <begin position="386"/>
        <end position="408"/>
    </location>
</feature>
<organism evidence="3 4">
    <name type="scientific">Demequina capsici</name>
    <dbReference type="NCBI Taxonomy" id="3075620"/>
    <lineage>
        <taxon>Bacteria</taxon>
        <taxon>Bacillati</taxon>
        <taxon>Actinomycetota</taxon>
        <taxon>Actinomycetes</taxon>
        <taxon>Micrococcales</taxon>
        <taxon>Demequinaceae</taxon>
        <taxon>Demequina</taxon>
    </lineage>
</organism>
<feature type="transmembrane region" description="Helical" evidence="2">
    <location>
        <begin position="1065"/>
        <end position="1081"/>
    </location>
</feature>
<feature type="transmembrane region" description="Helical" evidence="2">
    <location>
        <begin position="1193"/>
        <end position="1210"/>
    </location>
</feature>
<keyword evidence="2" id="KW-0472">Membrane</keyword>
<feature type="transmembrane region" description="Helical" evidence="2">
    <location>
        <begin position="1216"/>
        <end position="1237"/>
    </location>
</feature>
<feature type="transmembrane region" description="Helical" evidence="2">
    <location>
        <begin position="736"/>
        <end position="757"/>
    </location>
</feature>
<feature type="transmembrane region" description="Helical" evidence="2">
    <location>
        <begin position="991"/>
        <end position="1010"/>
    </location>
</feature>
<feature type="transmembrane region" description="Helical" evidence="2">
    <location>
        <begin position="577"/>
        <end position="595"/>
    </location>
</feature>
<feature type="transmembrane region" description="Helical" evidence="2">
    <location>
        <begin position="356"/>
        <end position="374"/>
    </location>
</feature>
<feature type="region of interest" description="Disordered" evidence="1">
    <location>
        <begin position="88"/>
        <end position="111"/>
    </location>
</feature>
<feature type="transmembrane region" description="Helical" evidence="2">
    <location>
        <begin position="607"/>
        <end position="630"/>
    </location>
</feature>
<feature type="transmembrane region" description="Helical" evidence="2">
    <location>
        <begin position="763"/>
        <end position="781"/>
    </location>
</feature>
<feature type="transmembrane region" description="Helical" evidence="2">
    <location>
        <begin position="255"/>
        <end position="272"/>
    </location>
</feature>
<dbReference type="EMBL" id="CP134879">
    <property type="protein sequence ID" value="WNM25230.1"/>
    <property type="molecule type" value="Genomic_DNA"/>
</dbReference>
<feature type="transmembrane region" description="Helical" evidence="2">
    <location>
        <begin position="1042"/>
        <end position="1059"/>
    </location>
</feature>
<proteinExistence type="predicted"/>
<feature type="transmembrane region" description="Helical" evidence="2">
    <location>
        <begin position="229"/>
        <end position="249"/>
    </location>
</feature>
<feature type="transmembrane region" description="Helical" evidence="2">
    <location>
        <begin position="1141"/>
        <end position="1161"/>
    </location>
</feature>
<evidence type="ECO:0000313" key="3">
    <source>
        <dbReference type="EMBL" id="WNM25230.1"/>
    </source>
</evidence>
<feature type="transmembrane region" description="Helical" evidence="2">
    <location>
        <begin position="554"/>
        <end position="571"/>
    </location>
</feature>
<protein>
    <submittedName>
        <fullName evidence="3">Uncharacterized protein</fullName>
    </submittedName>
</protein>
<dbReference type="AlphaFoldDB" id="A0AA96J8A2"/>
<feature type="transmembrane region" description="Helical" evidence="2">
    <location>
        <begin position="502"/>
        <end position="523"/>
    </location>
</feature>
<feature type="transmembrane region" description="Helical" evidence="2">
    <location>
        <begin position="706"/>
        <end position="729"/>
    </location>
</feature>
<feature type="transmembrane region" description="Helical" evidence="2">
    <location>
        <begin position="473"/>
        <end position="490"/>
    </location>
</feature>
<feature type="transmembrane region" description="Helical" evidence="2">
    <location>
        <begin position="332"/>
        <end position="350"/>
    </location>
</feature>
<feature type="transmembrane region" description="Helical" evidence="2">
    <location>
        <begin position="202"/>
        <end position="222"/>
    </location>
</feature>
<feature type="transmembrane region" description="Helical" evidence="2">
    <location>
        <begin position="420"/>
        <end position="437"/>
    </location>
</feature>
<feature type="transmembrane region" description="Helical" evidence="2">
    <location>
        <begin position="529"/>
        <end position="547"/>
    </location>
</feature>
<feature type="transmembrane region" description="Helical" evidence="2">
    <location>
        <begin position="877"/>
        <end position="898"/>
    </location>
</feature>
<evidence type="ECO:0000256" key="2">
    <source>
        <dbReference type="SAM" id="Phobius"/>
    </source>
</evidence>
<feature type="transmembrane region" description="Helical" evidence="2">
    <location>
        <begin position="905"/>
        <end position="938"/>
    </location>
</feature>
<reference evidence="3 4" key="1">
    <citation type="submission" date="2023-09" db="EMBL/GenBank/DDBJ databases">
        <title>Demequina sp. a novel bacteria isolated from Capsicum annuum.</title>
        <authorList>
            <person name="Humaira Z."/>
            <person name="Lee J."/>
            <person name="Cho D."/>
        </authorList>
    </citation>
    <scope>NUCLEOTIDE SEQUENCE [LARGE SCALE GENOMIC DNA]</scope>
    <source>
        <strain evidence="3 4">OYTSA14</strain>
    </source>
</reference>
<dbReference type="Proteomes" id="UP001304125">
    <property type="component" value="Chromosome"/>
</dbReference>
<dbReference type="NCBIfam" id="NF047321">
    <property type="entry name" value="SCO7613_CTERM"/>
    <property type="match status" value="1"/>
</dbReference>
<feature type="transmembrane region" description="Helical" evidence="2">
    <location>
        <begin position="1088"/>
        <end position="1109"/>
    </location>
</feature>
<feature type="transmembrane region" description="Helical" evidence="2">
    <location>
        <begin position="642"/>
        <end position="659"/>
    </location>
</feature>
<feature type="transmembrane region" description="Helical" evidence="2">
    <location>
        <begin position="146"/>
        <end position="166"/>
    </location>
</feature>
<feature type="transmembrane region" description="Helical" evidence="2">
    <location>
        <begin position="311"/>
        <end position="327"/>
    </location>
</feature>
<evidence type="ECO:0000256" key="1">
    <source>
        <dbReference type="SAM" id="MobiDB-lite"/>
    </source>
</evidence>
<evidence type="ECO:0000313" key="4">
    <source>
        <dbReference type="Proteomes" id="UP001304125"/>
    </source>
</evidence>
<feature type="transmembrane region" description="Helical" evidence="2">
    <location>
        <begin position="1016"/>
        <end position="1035"/>
    </location>
</feature>
<name>A0AA96J8A2_9MICO</name>
<feature type="transmembrane region" description="Helical" evidence="2">
    <location>
        <begin position="284"/>
        <end position="305"/>
    </location>
</feature>
<gene>
    <name evidence="3" type="ORF">RN606_03520</name>
</gene>
<feature type="transmembrane region" description="Helical" evidence="2">
    <location>
        <begin position="812"/>
        <end position="830"/>
    </location>
</feature>
<keyword evidence="4" id="KW-1185">Reference proteome</keyword>
<dbReference type="RefSeq" id="WP_313500023.1">
    <property type="nucleotide sequence ID" value="NZ_CP134879.1"/>
</dbReference>
<feature type="transmembrane region" description="Helical" evidence="2">
    <location>
        <begin position="449"/>
        <end position="467"/>
    </location>
</feature>
<feature type="transmembrane region" description="Helical" evidence="2">
    <location>
        <begin position="173"/>
        <end position="196"/>
    </location>
</feature>
<feature type="transmembrane region" description="Helical" evidence="2">
    <location>
        <begin position="788"/>
        <end position="806"/>
    </location>
</feature>
<feature type="transmembrane region" description="Helical" evidence="2">
    <location>
        <begin position="842"/>
        <end position="865"/>
    </location>
</feature>
<sequence length="1241" mass="125276">MTDDEVAGHQARCPICTEPCDPGAELRCRRCHADLRDPAFAQIVELDAQIAAFRAEYDALAVRWQLALAARKASWAALNQTRVTAAPQVAAGPAARPPSPVVRPGSPRRRSTLRDSLTAPMLLGLAGAALLIASAVVFVAVTWDTFFPPAQALLLLVLAAATGWLADWLTRRGLGVSAGAVGVVSMAFAGTAVVALARALTVLGPFTTAVAALAAGAAGSALARRGIAWVAATSAVALAVAGLGAAFAGGFEHGVVGWTVWGSGAAAALALLSRRWLDRTPRTALEHASVGLVPVIALGAVLLGWGDAQIAWAWLPAAVGVGMVAWLPAIAAMPAVAVATGVGAAMASALPDPGAAMILVAALASAALAGGLRFPEHRIAILRGLLPAAVGTGIAALGILGDLVVALGNDGTEVALTQEPGMLLAGLVCAALATLVIRGWDAPPADEVVFGGAVLLVALLPAIAVELRPEPTVAGLSVATVLVAIAGAGVARAWQSGPARRLISVAAVSLGGVGGLLAVAAWADAGSSTEVSALALAVPVALAAGLARWFPRALGSLAFALPSLGVAATVMRLTADAGWAMAALALSGTVLAWIASRMSSIRRLWALPGAVPALLAVCIAGLVTFSQLAAWAVSSGEREPTLTHPALGVTMVAGALAAASARPRARARALPRADRADLRAAIEIAGVAALLAAAMQVVLACDAGGMVLTAVAAVGVGTSLVVAASAWWWDAPGARLAAFLGASIWTLMLAGMVLMAIADGAVVGWRGALVVSLASVALILGARWRATVTVPFVVAVLPLLPAALVTEAWGRLDVTSLTAAAMGAAASWVLTMLPRRVARRAALGLVTSALVTLPAIVLAGGDWMLRLLASWDRGASASWSLTPVLLAAAIGTGVMATPWGRLQRVWIVVALLIGSLAALPASLAWVIAAVAAIGSVLVPARFGVRARHSFVLAAVAVPWAGPHAWPMSGVMLALALMLAVLARRDHARRSWLAHSSLLALSLSAWLACVGADASPLAPALAVGTYGAGLSALLRLRLLVRDHAVTGLSVISVLAAGAAIDMHGLTYAGLTSLVASAAWLVLRPEVGLIARWIAGIFATAGIGLLLVSAGIDTLEAYTLVPAVWAIAEGVAWMRRDVQVPSVTAVGGGLALAIVPSVIALAIQPGALVRTLLLTVAIAFLAFATVLLRWLAPAVAAASTAIAVALAQLLVADQLLPRWVSFAVVGAVLIALAATYETLKELR</sequence>
<keyword evidence="2" id="KW-0812">Transmembrane</keyword>